<gene>
    <name evidence="3" type="ordered locus">Hqrw_2903</name>
</gene>
<dbReference type="GeneID" id="12447675"/>
<evidence type="ECO:0000313" key="4">
    <source>
        <dbReference type="Proteomes" id="UP000007954"/>
    </source>
</evidence>
<feature type="region of interest" description="Disordered" evidence="1">
    <location>
        <begin position="493"/>
        <end position="512"/>
    </location>
</feature>
<organism evidence="3 4">
    <name type="scientific">Haloquadratum walsbyi (strain DSM 16854 / JCM 12705 / C23)</name>
    <dbReference type="NCBI Taxonomy" id="768065"/>
    <lineage>
        <taxon>Archaea</taxon>
        <taxon>Methanobacteriati</taxon>
        <taxon>Methanobacteriota</taxon>
        <taxon>Stenosarchaea group</taxon>
        <taxon>Halobacteria</taxon>
        <taxon>Halobacteriales</taxon>
        <taxon>Haloferacaceae</taxon>
        <taxon>Haloquadratum</taxon>
    </lineage>
</organism>
<dbReference type="Proteomes" id="UP000007954">
    <property type="component" value="Chromosome"/>
</dbReference>
<reference evidence="3 4" key="1">
    <citation type="journal article" date="2011" name="PLoS ONE">
        <title>Haloquadratum walsbyi: limited diversity in a global pond.</title>
        <authorList>
            <person name="Dyall-Smith M."/>
            <person name="Pfeiffer F."/>
            <person name="Klee K."/>
            <person name="Palm P."/>
            <person name="Gross K."/>
            <person name="Schuster S.C."/>
            <person name="Rampp M."/>
            <person name="Oesterhelt D."/>
        </authorList>
    </citation>
    <scope>NUCLEOTIDE SEQUENCE [LARGE SCALE GENOMIC DNA]</scope>
    <source>
        <strain evidence="4">DSM 16854 / JCM 12705 / C23</strain>
    </source>
</reference>
<feature type="transmembrane region" description="Helical" evidence="2">
    <location>
        <begin position="176"/>
        <end position="199"/>
    </location>
</feature>
<sequence>MAPVSTDRFATLLRELEQSRFTAFVAALWDARNDEDVTIEQQYIYIGGQNESQSQTVLAVVGHSWMPSRFRRFTIPETVDILITTQQTKRYIETTGAVDARIVGPAELRSIALYAIPRPTAEKLFNQYFNTSVTIDSSHADETGTRHHSNTYTKHSLLNSLTSLIRNTHAKRRRPVASVFVVIILLTVITGSGIALGVMPGVASDISSETTSGDTTVGTIINEVSAEIQVFLGVSSASAEQQSWSQPDPGTQSTASDARSQLAPNGSEPRKTTGDTQTLLGYPPGVTTTGIVDPDRLAAAHADTISGQSYRYIVRKQNVSAFGKQTWQELSEEAVVANQIDYLYTATGILQSENETEDVNLSVYADRSAAYIRVDRESEENVSFGRFSVSGGEFGSNNGRFANRAESIIQRYLDTSESRVVLSKPNDGTYTIIASGQPFGINTDGRTEEYQAVAQVNEQGFVSSFTASYRRVTENETTNVYVSFEYEDIGSTTTSQPQWYTTAQNETARSTR</sequence>
<accession>G0LJE1</accession>
<dbReference type="HOGENOM" id="CLU_530640_0_0_2"/>
<evidence type="ECO:0000256" key="1">
    <source>
        <dbReference type="SAM" id="MobiDB-lite"/>
    </source>
</evidence>
<evidence type="ECO:0000256" key="2">
    <source>
        <dbReference type="SAM" id="Phobius"/>
    </source>
</evidence>
<proteinExistence type="predicted"/>
<name>G0LJE1_HALWC</name>
<keyword evidence="2" id="KW-1133">Transmembrane helix</keyword>
<dbReference type="AlphaFoldDB" id="G0LJE1"/>
<evidence type="ECO:0000313" key="3">
    <source>
        <dbReference type="EMBL" id="CCC40709.1"/>
    </source>
</evidence>
<protein>
    <submittedName>
        <fullName evidence="3">Uncharacterized protein</fullName>
    </submittedName>
</protein>
<dbReference type="KEGG" id="hwc:Hqrw_2903"/>
<dbReference type="EMBL" id="FR746099">
    <property type="protein sequence ID" value="CCC40709.1"/>
    <property type="molecule type" value="Genomic_DNA"/>
</dbReference>
<dbReference type="RefSeq" id="WP_014556258.1">
    <property type="nucleotide sequence ID" value="NC_017459.1"/>
</dbReference>
<feature type="compositionally biased region" description="Polar residues" evidence="1">
    <location>
        <begin position="248"/>
        <end position="264"/>
    </location>
</feature>
<dbReference type="OrthoDB" id="242565at2157"/>
<keyword evidence="2" id="KW-0472">Membrane</keyword>
<feature type="region of interest" description="Disordered" evidence="1">
    <location>
        <begin position="239"/>
        <end position="284"/>
    </location>
</feature>
<keyword evidence="2" id="KW-0812">Transmembrane</keyword>